<evidence type="ECO:0000256" key="6">
    <source>
        <dbReference type="ARBA" id="ARBA00022692"/>
    </source>
</evidence>
<dbReference type="SUPFAM" id="SSF53300">
    <property type="entry name" value="vWA-like"/>
    <property type="match status" value="1"/>
</dbReference>
<comment type="caution">
    <text evidence="14">The sequence shown here is derived from an EMBL/GenBank/DDBJ whole genome shotgun (WGS) entry which is preliminary data.</text>
</comment>
<reference evidence="15" key="1">
    <citation type="journal article" date="2019" name="Int. J. Syst. Evol. Microbiol.">
        <title>The Global Catalogue of Microorganisms (GCM) 10K type strain sequencing project: providing services to taxonomists for standard genome sequencing and annotation.</title>
        <authorList>
            <consortium name="The Broad Institute Genomics Platform"/>
            <consortium name="The Broad Institute Genome Sequencing Center for Infectious Disease"/>
            <person name="Wu L."/>
            <person name="Ma J."/>
        </authorList>
    </citation>
    <scope>NUCLEOTIDE SEQUENCE [LARGE SCALE GENOMIC DNA]</scope>
    <source>
        <strain evidence="15">KCTC 42984</strain>
    </source>
</reference>
<sequence>MPIPNTRVFLNSVLSGNLGIRFSPAAFGDFASLAPGHPVAPWLGSTADLNGDGKADLILGASASDVNGLDSGRVFVTLGGLATGTTTALGASAQLIIDGAAAGDHAGTAVAGLADMTGDGRGEILIGAPGVDVAGATDAGSAYVVFGRGAGEISLVAIDAGLGGFAIRGEAAGDAAGSSVLSVGDLNGDGRADFLVGAPGNDAAALDAGAAYVVWGKDTTAPVNLADVASGIGGFKIIGGAAGDLAGTWLGTVGDMNGDGLNEILIGSPNTGSGKDKGGAVFVVFGKATGTAVDLKALGSNGFAINGIRGDSKTGARGDNMGDAVSGIGDVNGDGRADLLIGAPTAGHAYVVFGKAGTGSIDAAQVKAGLGGFEIVPEAAKDLDQLSVTGGRDLNRDGIADFVIGAPSASTNGTTTGAVYVVWGGGTGKVDLALVAQGIGGAKISGTPDSLTGSSVVIVDDQNGDGVVDLLIGSPGLGESATLLYSPASWQPDNTVYGTEGADLIGAGTRSGVHAVGPDADNIMALGGNDTISTGAGDDTLDGGAGADSMAGGLGNDSYYVDNALDVVNEAAGEGIDTVYTAISTTLGANVENLTLLNGGLTGTGNVLANVLTGSTGADTLDGGAGADTMAGGLGNDTYRLDQAGDVVSEAPGGGTDTVIASVSTTLGANVENLTLAVAGLTGTGNELGNVLTGSAGADTLDGAAGADTLSGGAGNDTYHVDDAGDRVIEGAGGGTDTVIASVDHALAAEVENLVLTGSAHLGTGNGLANTITGTDGADTLDGAAGADTLAGGLGDDTYHVDNAGDVVVEAANGGTDTVIASFDYALTEGSTIENLALSGAAHHATGNSGDNVLTGGAGNDLLDGAGGLDTLIGGDGNDTFVVNSHTDTIVETAAGGTDTVLSSVDFSLAGIANVENLALTGDAHHGQGNDGANLLLGNAGADLLEGGLGNDSLDGGAGADTMDGGAGDDTYFIDNPGDVVVEAADGGTDTVVVATDWVLADNIENVKLSGTGHTLVGNAANNTLTGDTGNDVLDGGAGDDIELGGDGNDVLHSSSGLDTLAGGSGDDVYRIHGGSAHIEDFQGHDTIDASEATGNSYIDLSGETATRIEGHSVDYGTGGVVTGALNVQFLQDLTGSFADDIANVRSLVPQIVAALDGISGGAAFGVSSFRDKIWGSFGSGGDYTYKTDLAVGATATTLTTAYAGFIATGGADLPESQLEALLQLAARAGGEVGYQTNSARFAVLFTDAPFHTAADGAAQGITTANNGNAIINDGGIMENYPEIAQLAAAMAAANIIPVFAVTPGLEATYQALADAMGRGTVVTLTANSSNIVSAITTGLTTATTTHIADAIGGAGDDVIKGNIGDNDLTGNAGNDTLAGGAGNDHLHGGEGEDTAVFAGPISAYAITHNADGTITVSGNGEGSDTLDGIEVLRFGAETYTLNGTPLSGMNAAPAITSDGGAATASLSLVEGALAVTTVTGADPDPSTVLTYAITGGADAALFAIDPATGALAFRAAPSFAAPGDAGADNVYDVVVSASDGLLGASQALAITVTNANDAPVLSGTPAVLANGAEDAACIVAATDLLAGYTDPEGAALSVSALAADHATVTDNGDGTFTLTPQANYNGPLVLSYTVSDGAGGVIAATASLTLAPVNDAATIAGDLAGAVLESGGTASGLLAVADVDAGEAAFAAPAAAALAGTYGAFTIDAATGAWTYAVDSARAATQALDPGQQVSDTLTVTSLDGTASETIAVTITGTSSLAAISGEVAGAVAAEAAAFAGGRLLVSDADAGEAHFAAVDPAALAGAFGAFTFDPATGAWTFALDGAAVETVALAAGEQASQALTVTSADGSASETIVVTVTGANEVATIAGTAAGAVTEAGGLGNALVGTPSASGVLSVADPDHGEAAFAAPASLAGTYGSFAFDAATGAWAYTLDNARAATQALGAGATASDGLTVTSLDGSAAQAITVTIAGANDAAVITGTARGAVAEDSTALVTGQLAASDPDAGEARFAAPASLAGTYGSFAFDAASGAWTYALDNARAATQALAAGQTVTETLAVQSFDGSAAQAITVAVSGSNDAALIGGTTTASVTEAATAGGVSQVSGALTISDIDSPASFAGGTYAGTYGALALTTGGAWTYTLDNANLAVDALATGQGLTDSVVIRAADGTTRAITIGIVGSDEVVVGNLTLTGTAGADTIGGGAGNDQLIGLGGNDRLLGNDGNDTLDGGAGDDVLDGGAGSDTASYASATGAVTVSLAVTGLQSTGGAGKDTLVGIENLTGSASADSLTGSAGANVIGGGAGDDRITGGLGADLLTGGAGRDSFVYLATAESGAAVHDTITDFAHLADRIDLSAIDPVLSTNKNDVFLWGGSSAQSFGVWFGYDAASNVTHVFGDTDGNTATAELWIDLAGNVALTQADFVL</sequence>
<dbReference type="NCBIfam" id="TIGR01965">
    <property type="entry name" value="VCBS_repeat"/>
    <property type="match status" value="5"/>
</dbReference>
<keyword evidence="12" id="KW-0325">Glycoprotein</keyword>
<dbReference type="InterPro" id="IPR041690">
    <property type="entry name" value="Cadherin_5"/>
</dbReference>
<organism evidence="14 15">
    <name type="scientific">Novosphingobium bradum</name>
    <dbReference type="NCBI Taxonomy" id="1737444"/>
    <lineage>
        <taxon>Bacteria</taxon>
        <taxon>Pseudomonadati</taxon>
        <taxon>Pseudomonadota</taxon>
        <taxon>Alphaproteobacteria</taxon>
        <taxon>Sphingomonadales</taxon>
        <taxon>Sphingomonadaceae</taxon>
        <taxon>Novosphingobium</taxon>
    </lineage>
</organism>
<dbReference type="InterPro" id="IPR013783">
    <property type="entry name" value="Ig-like_fold"/>
</dbReference>
<evidence type="ECO:0000256" key="9">
    <source>
        <dbReference type="ARBA" id="ARBA00023037"/>
    </source>
</evidence>
<dbReference type="InterPro" id="IPR050557">
    <property type="entry name" value="RTX_toxin/Mannuronan_C5-epim"/>
</dbReference>
<proteinExistence type="inferred from homology"/>
<dbReference type="PANTHER" id="PTHR38340:SF1">
    <property type="entry name" value="S-LAYER PROTEIN"/>
    <property type="match status" value="1"/>
</dbReference>
<dbReference type="PROSITE" id="PS51470">
    <property type="entry name" value="FG_GAP"/>
    <property type="match status" value="5"/>
</dbReference>
<dbReference type="InterPro" id="IPR015812">
    <property type="entry name" value="Integrin_bsu"/>
</dbReference>
<protein>
    <submittedName>
        <fullName evidence="14">VCBS domain-containing protein</fullName>
    </submittedName>
</protein>
<evidence type="ECO:0000256" key="5">
    <source>
        <dbReference type="ARBA" id="ARBA00022525"/>
    </source>
</evidence>
<dbReference type="PROSITE" id="PS00330">
    <property type="entry name" value="HEMOLYSIN_CALCIUM"/>
    <property type="match status" value="9"/>
</dbReference>
<keyword evidence="8" id="KW-0677">Repeat</keyword>
<dbReference type="InterPro" id="IPR013519">
    <property type="entry name" value="Int_alpha_beta-p"/>
</dbReference>
<dbReference type="Pfam" id="PF08548">
    <property type="entry name" value="Peptidase_M10_C"/>
    <property type="match status" value="1"/>
</dbReference>
<keyword evidence="15" id="KW-1185">Reference proteome</keyword>
<dbReference type="Proteomes" id="UP001595604">
    <property type="component" value="Unassembled WGS sequence"/>
</dbReference>
<dbReference type="PRINTS" id="PR01186">
    <property type="entry name" value="INTEGRINB"/>
</dbReference>
<dbReference type="Gene3D" id="2.60.40.10">
    <property type="entry name" value="Immunoglobulins"/>
    <property type="match status" value="5"/>
</dbReference>
<dbReference type="Pfam" id="PF17803">
    <property type="entry name" value="Cadherin_4"/>
    <property type="match status" value="1"/>
</dbReference>
<dbReference type="InterPro" id="IPR001343">
    <property type="entry name" value="Hemolysn_Ca-bd"/>
</dbReference>
<dbReference type="Pfam" id="PF17892">
    <property type="entry name" value="Cadherin_5"/>
    <property type="match status" value="1"/>
</dbReference>
<dbReference type="Gene3D" id="3.40.50.410">
    <property type="entry name" value="von Willebrand factor, type A domain"/>
    <property type="match status" value="1"/>
</dbReference>
<dbReference type="Pfam" id="PF00353">
    <property type="entry name" value="HemolysinCabind"/>
    <property type="match status" value="11"/>
</dbReference>
<comment type="similarity">
    <text evidence="4">Belongs to the integrin beta chain family.</text>
</comment>
<keyword evidence="9" id="KW-0401">Integrin</keyword>
<dbReference type="EMBL" id="JBHRTQ010000015">
    <property type="protein sequence ID" value="MFC3175502.1"/>
    <property type="molecule type" value="Genomic_DNA"/>
</dbReference>
<dbReference type="PRINTS" id="PR00313">
    <property type="entry name" value="CABNDNGRPT"/>
</dbReference>
<name>A0ABV7IU38_9SPHN</name>
<evidence type="ECO:0000256" key="3">
    <source>
        <dbReference type="ARBA" id="ARBA00004613"/>
    </source>
</evidence>
<dbReference type="InterPro" id="IPR010221">
    <property type="entry name" value="VCBS_dom"/>
</dbReference>
<evidence type="ECO:0000256" key="10">
    <source>
        <dbReference type="ARBA" id="ARBA00023136"/>
    </source>
</evidence>
<dbReference type="InterPro" id="IPR018511">
    <property type="entry name" value="Hemolysin-typ_Ca-bd_CS"/>
</dbReference>
<keyword evidence="10" id="KW-0472">Membrane</keyword>
<dbReference type="SUPFAM" id="SSF69318">
    <property type="entry name" value="Integrin alpha N-terminal domain"/>
    <property type="match status" value="3"/>
</dbReference>
<dbReference type="InterPro" id="IPR028994">
    <property type="entry name" value="Integrin_alpha_N"/>
</dbReference>
<dbReference type="SUPFAM" id="SSF49313">
    <property type="entry name" value="Cadherin-like"/>
    <property type="match status" value="1"/>
</dbReference>
<dbReference type="RefSeq" id="WP_379510878.1">
    <property type="nucleotide sequence ID" value="NZ_JBHRTQ010000015.1"/>
</dbReference>
<keyword evidence="11" id="KW-1015">Disulfide bond</keyword>
<evidence type="ECO:0000313" key="14">
    <source>
        <dbReference type="EMBL" id="MFC3175502.1"/>
    </source>
</evidence>
<feature type="domain" description="Cadherin" evidence="13">
    <location>
        <begin position="1476"/>
        <end position="1562"/>
    </location>
</feature>
<dbReference type="InterPro" id="IPR002126">
    <property type="entry name" value="Cadherin-like_dom"/>
</dbReference>
<dbReference type="Gene3D" id="2.130.10.130">
    <property type="entry name" value="Integrin alpha, N-terminal"/>
    <property type="match status" value="3"/>
</dbReference>
<keyword evidence="5" id="KW-0964">Secreted</keyword>
<dbReference type="Pfam" id="PF00362">
    <property type="entry name" value="Integrin_beta"/>
    <property type="match status" value="1"/>
</dbReference>
<evidence type="ECO:0000256" key="1">
    <source>
        <dbReference type="ARBA" id="ARBA00001913"/>
    </source>
</evidence>
<keyword evidence="7" id="KW-0732">Signal</keyword>
<evidence type="ECO:0000256" key="12">
    <source>
        <dbReference type="ARBA" id="ARBA00023180"/>
    </source>
</evidence>
<gene>
    <name evidence="14" type="ORF">ACFOD9_14680</name>
</gene>
<comment type="cofactor">
    <cofactor evidence="1">
        <name>Ca(2+)</name>
        <dbReference type="ChEBI" id="CHEBI:29108"/>
    </cofactor>
</comment>
<evidence type="ECO:0000259" key="13">
    <source>
        <dbReference type="PROSITE" id="PS50268"/>
    </source>
</evidence>
<accession>A0ABV7IU38</accession>
<dbReference type="InterPro" id="IPR013517">
    <property type="entry name" value="FG-GAP"/>
</dbReference>
<dbReference type="SUPFAM" id="SSF51120">
    <property type="entry name" value="beta-Roll"/>
    <property type="match status" value="8"/>
</dbReference>
<dbReference type="Gene3D" id="2.150.10.10">
    <property type="entry name" value="Serralysin-like metalloprotease, C-terminal"/>
    <property type="match status" value="5"/>
</dbReference>
<dbReference type="InterPro" id="IPR036465">
    <property type="entry name" value="vWFA_dom_sf"/>
</dbReference>
<evidence type="ECO:0000256" key="8">
    <source>
        <dbReference type="ARBA" id="ARBA00022737"/>
    </source>
</evidence>
<dbReference type="InterPro" id="IPR040853">
    <property type="entry name" value="RapA2_cadherin-like"/>
</dbReference>
<comment type="subcellular location">
    <subcellularLocation>
        <location evidence="2">Membrane</location>
        <topology evidence="2">Single-pass type I membrane protein</topology>
    </subcellularLocation>
    <subcellularLocation>
        <location evidence="3">Secreted</location>
    </subcellularLocation>
</comment>
<keyword evidence="6" id="KW-0812">Transmembrane</keyword>
<dbReference type="InterPro" id="IPR015919">
    <property type="entry name" value="Cadherin-like_sf"/>
</dbReference>
<evidence type="ECO:0000256" key="2">
    <source>
        <dbReference type="ARBA" id="ARBA00004479"/>
    </source>
</evidence>
<dbReference type="PROSITE" id="PS50268">
    <property type="entry name" value="CADHERIN_2"/>
    <property type="match status" value="1"/>
</dbReference>
<evidence type="ECO:0000256" key="4">
    <source>
        <dbReference type="ARBA" id="ARBA00007449"/>
    </source>
</evidence>
<dbReference type="InterPro" id="IPR002369">
    <property type="entry name" value="Integrin_bsu_VWA"/>
</dbReference>
<dbReference type="Pfam" id="PF01839">
    <property type="entry name" value="FG-GAP"/>
    <property type="match status" value="6"/>
</dbReference>
<dbReference type="CDD" id="cd11304">
    <property type="entry name" value="Cadherin_repeat"/>
    <property type="match status" value="1"/>
</dbReference>
<evidence type="ECO:0000256" key="7">
    <source>
        <dbReference type="ARBA" id="ARBA00022729"/>
    </source>
</evidence>
<dbReference type="SMART" id="SM00191">
    <property type="entry name" value="Int_alpha"/>
    <property type="match status" value="7"/>
</dbReference>
<evidence type="ECO:0000256" key="11">
    <source>
        <dbReference type="ARBA" id="ARBA00023157"/>
    </source>
</evidence>
<evidence type="ECO:0000313" key="15">
    <source>
        <dbReference type="Proteomes" id="UP001595604"/>
    </source>
</evidence>
<dbReference type="SMART" id="SM00187">
    <property type="entry name" value="INB"/>
    <property type="match status" value="1"/>
</dbReference>
<dbReference type="InterPro" id="IPR011049">
    <property type="entry name" value="Serralysin-like_metalloprot_C"/>
</dbReference>
<dbReference type="PANTHER" id="PTHR38340">
    <property type="entry name" value="S-LAYER PROTEIN"/>
    <property type="match status" value="1"/>
</dbReference>
<dbReference type="Gene3D" id="2.60.40.60">
    <property type="entry name" value="Cadherins"/>
    <property type="match status" value="1"/>
</dbReference>
<dbReference type="InterPro" id="IPR013858">
    <property type="entry name" value="Peptidase_M10B_C"/>
</dbReference>